<evidence type="ECO:0000313" key="2">
    <source>
        <dbReference type="EMBL" id="CBH97001.1"/>
    </source>
</evidence>
<comment type="caution">
    <text evidence="2">The sequence shown here is derived from an EMBL/GenBank/DDBJ whole genome shotgun (WGS) entry which is preliminary data.</text>
</comment>
<dbReference type="EMBL" id="CABM01000040">
    <property type="protein sequence ID" value="CBH97001.1"/>
    <property type="molecule type" value="Genomic_DNA"/>
</dbReference>
<evidence type="ECO:0000256" key="1">
    <source>
        <dbReference type="SAM" id="MobiDB-lite"/>
    </source>
</evidence>
<protein>
    <submittedName>
        <fullName evidence="2">Uncharacterized protein</fullName>
    </submittedName>
</protein>
<gene>
    <name evidence="2" type="ORF">CARN2_1611</name>
</gene>
<proteinExistence type="predicted"/>
<accession>E6PPZ7</accession>
<organism evidence="2">
    <name type="scientific">mine drainage metagenome</name>
    <dbReference type="NCBI Taxonomy" id="410659"/>
    <lineage>
        <taxon>unclassified sequences</taxon>
        <taxon>metagenomes</taxon>
        <taxon>ecological metagenomes</taxon>
    </lineage>
</organism>
<sequence>MPDRASMHKSGASMPPKHVKPTQLRRHGLQLLEIGGFWTLHDYQTGLKDVAKDGIGAVCRLQPVQVEKRGGISPSHLASRARV</sequence>
<dbReference type="AlphaFoldDB" id="E6PPZ7"/>
<feature type="region of interest" description="Disordered" evidence="1">
    <location>
        <begin position="1"/>
        <end position="23"/>
    </location>
</feature>
<reference evidence="2" key="1">
    <citation type="submission" date="2009-10" db="EMBL/GenBank/DDBJ databases">
        <title>Diversity of trophic interactions inside an arsenic-rich microbial ecosystem.</title>
        <authorList>
            <person name="Bertin P.N."/>
            <person name="Heinrich-Salmeron A."/>
            <person name="Pelletier E."/>
            <person name="Goulhen-Chollet F."/>
            <person name="Arsene-Ploetze F."/>
            <person name="Gallien S."/>
            <person name="Calteau A."/>
            <person name="Vallenet D."/>
            <person name="Casiot C."/>
            <person name="Chane-Woon-Ming B."/>
            <person name="Giloteaux L."/>
            <person name="Barakat M."/>
            <person name="Bonnefoy V."/>
            <person name="Bruneel O."/>
            <person name="Chandler M."/>
            <person name="Cleiss J."/>
            <person name="Duran R."/>
            <person name="Elbaz-Poulichet F."/>
            <person name="Fonknechten N."/>
            <person name="Lauga B."/>
            <person name="Mornico D."/>
            <person name="Ortet P."/>
            <person name="Schaeffer C."/>
            <person name="Siguier P."/>
            <person name="Alexander Thil Smith A."/>
            <person name="Van Dorsselaer A."/>
            <person name="Weissenbach J."/>
            <person name="Medigue C."/>
            <person name="Le Paslier D."/>
        </authorList>
    </citation>
    <scope>NUCLEOTIDE SEQUENCE</scope>
</reference>
<name>E6PPZ7_9ZZZZ</name>